<evidence type="ECO:0000313" key="3">
    <source>
        <dbReference type="Proteomes" id="UP000662637"/>
    </source>
</evidence>
<organism evidence="2 3">
    <name type="scientific">Marmota monax</name>
    <name type="common">Woodchuck</name>
    <dbReference type="NCBI Taxonomy" id="9995"/>
    <lineage>
        <taxon>Eukaryota</taxon>
        <taxon>Metazoa</taxon>
        <taxon>Chordata</taxon>
        <taxon>Craniata</taxon>
        <taxon>Vertebrata</taxon>
        <taxon>Euteleostomi</taxon>
        <taxon>Mammalia</taxon>
        <taxon>Eutheria</taxon>
        <taxon>Euarchontoglires</taxon>
        <taxon>Glires</taxon>
        <taxon>Rodentia</taxon>
        <taxon>Sciuromorpha</taxon>
        <taxon>Sciuridae</taxon>
        <taxon>Xerinae</taxon>
        <taxon>Marmotini</taxon>
        <taxon>Marmota</taxon>
    </lineage>
</organism>
<dbReference type="EMBL" id="WJEC01008724">
    <property type="protein sequence ID" value="KAF7461084.1"/>
    <property type="molecule type" value="Genomic_DNA"/>
</dbReference>
<comment type="caution">
    <text evidence="2">The sequence shown here is derived from an EMBL/GenBank/DDBJ whole genome shotgun (WGS) entry which is preliminary data.</text>
</comment>
<evidence type="ECO:0000256" key="1">
    <source>
        <dbReference type="SAM" id="MobiDB-lite"/>
    </source>
</evidence>
<feature type="compositionally biased region" description="Low complexity" evidence="1">
    <location>
        <begin position="46"/>
        <end position="58"/>
    </location>
</feature>
<proteinExistence type="predicted"/>
<dbReference type="AlphaFoldDB" id="A0A834UJH7"/>
<sequence>MESHRAVPAAPYPAMPRTDTCVRKPGLRGFGGFPRYRSSLLPLAAARSPAHRTTSARSRSSDLNSLHAVMSADIPHAQDTDGSSQMRPSPPRNGRAMNRAK</sequence>
<reference evidence="2" key="1">
    <citation type="submission" date="2020-08" db="EMBL/GenBank/DDBJ databases">
        <authorList>
            <person name="Shumante A."/>
            <person name="Zimin A.V."/>
            <person name="Puiu D."/>
            <person name="Salzberg S.L."/>
        </authorList>
    </citation>
    <scope>NUCLEOTIDE SEQUENCE</scope>
    <source>
        <strain evidence="2">WC2-LM</strain>
        <tissue evidence="2">Liver</tissue>
    </source>
</reference>
<name>A0A834UJH7_MARMO</name>
<feature type="region of interest" description="Disordered" evidence="1">
    <location>
        <begin position="46"/>
        <end position="101"/>
    </location>
</feature>
<gene>
    <name evidence="2" type="ORF">GHT09_016919</name>
</gene>
<dbReference type="Proteomes" id="UP000662637">
    <property type="component" value="Unassembled WGS sequence"/>
</dbReference>
<protein>
    <submittedName>
        <fullName evidence="2">Uncharacterized protein</fullName>
    </submittedName>
</protein>
<accession>A0A834UJH7</accession>
<evidence type="ECO:0000313" key="2">
    <source>
        <dbReference type="EMBL" id="KAF7461084.1"/>
    </source>
</evidence>